<sequence>MVHILGIKLNDAHRARFALTKIYGVGHDIAHRLCARFQIHDQMKIGDLTPFQVTSLASFLSSPHTAPPVPHYPLASPGFAPPPTSTTLQTLQAEFKARREQQPAKQRYWAERYGKVREEPRDPLNSLKIESELRREIRENIQHHRMIGSWVGKRHAMRLPVRGQRTKSNAKNAKKLNHIGRYS</sequence>
<keyword evidence="2 5" id="KW-0689">Ribosomal protein</keyword>
<evidence type="ECO:0000313" key="5">
    <source>
        <dbReference type="EMBL" id="SJL00503.1"/>
    </source>
</evidence>
<dbReference type="PANTHER" id="PTHR10871:SF1">
    <property type="entry name" value="SMALL RIBOSOMAL SUBUNIT PROTEIN US13M"/>
    <property type="match status" value="1"/>
</dbReference>
<dbReference type="InterPro" id="IPR010979">
    <property type="entry name" value="Ribosomal_uS13-like_H2TH"/>
</dbReference>
<reference evidence="6" key="1">
    <citation type="journal article" date="2017" name="Nat. Ecol. Evol.">
        <title>Genome expansion and lineage-specific genetic innovations in the forest pathogenic fungi Armillaria.</title>
        <authorList>
            <person name="Sipos G."/>
            <person name="Prasanna A.N."/>
            <person name="Walter M.C."/>
            <person name="O'Connor E."/>
            <person name="Balint B."/>
            <person name="Krizsan K."/>
            <person name="Kiss B."/>
            <person name="Hess J."/>
            <person name="Varga T."/>
            <person name="Slot J."/>
            <person name="Riley R."/>
            <person name="Boka B."/>
            <person name="Rigling D."/>
            <person name="Barry K."/>
            <person name="Lee J."/>
            <person name="Mihaltcheva S."/>
            <person name="LaButti K."/>
            <person name="Lipzen A."/>
            <person name="Waldron R."/>
            <person name="Moloney N.M."/>
            <person name="Sperisen C."/>
            <person name="Kredics L."/>
            <person name="Vagvoelgyi C."/>
            <person name="Patrignani A."/>
            <person name="Fitzpatrick D."/>
            <person name="Nagy I."/>
            <person name="Doyle S."/>
            <person name="Anderson J.B."/>
            <person name="Grigoriev I.V."/>
            <person name="Gueldener U."/>
            <person name="Muensterkoetter M."/>
            <person name="Nagy L.G."/>
        </authorList>
    </citation>
    <scope>NUCLEOTIDE SEQUENCE [LARGE SCALE GENOMIC DNA]</scope>
    <source>
        <strain evidence="6">C18/9</strain>
    </source>
</reference>
<dbReference type="OMA" id="CARVQIH"/>
<evidence type="ECO:0000256" key="4">
    <source>
        <dbReference type="SAM" id="MobiDB-lite"/>
    </source>
</evidence>
<dbReference type="PROSITE" id="PS50159">
    <property type="entry name" value="RIBOSOMAL_S13_2"/>
    <property type="match status" value="1"/>
</dbReference>
<dbReference type="Gene3D" id="4.10.910.10">
    <property type="entry name" value="30s ribosomal protein s13, domain 2"/>
    <property type="match status" value="1"/>
</dbReference>
<dbReference type="STRING" id="47428.A0A284QVP3"/>
<dbReference type="Proteomes" id="UP000219338">
    <property type="component" value="Unassembled WGS sequence"/>
</dbReference>
<evidence type="ECO:0000313" key="6">
    <source>
        <dbReference type="Proteomes" id="UP000219338"/>
    </source>
</evidence>
<dbReference type="Gene3D" id="1.10.8.50">
    <property type="match status" value="1"/>
</dbReference>
<dbReference type="GO" id="GO:0003735">
    <property type="term" value="F:structural constituent of ribosome"/>
    <property type="evidence" value="ECO:0007669"/>
    <property type="project" value="InterPro"/>
</dbReference>
<dbReference type="OrthoDB" id="525520at2759"/>
<dbReference type="AlphaFoldDB" id="A0A284QVP3"/>
<dbReference type="GO" id="GO:0015935">
    <property type="term" value="C:small ribosomal subunit"/>
    <property type="evidence" value="ECO:0007669"/>
    <property type="project" value="TreeGrafter"/>
</dbReference>
<name>A0A284QVP3_ARMOS</name>
<dbReference type="EMBL" id="FUEG01000002">
    <property type="protein sequence ID" value="SJL00503.1"/>
    <property type="molecule type" value="Genomic_DNA"/>
</dbReference>
<dbReference type="InterPro" id="IPR001892">
    <property type="entry name" value="Ribosomal_uS13"/>
</dbReference>
<dbReference type="SUPFAM" id="SSF46946">
    <property type="entry name" value="S13-like H2TH domain"/>
    <property type="match status" value="1"/>
</dbReference>
<proteinExistence type="inferred from homology"/>
<evidence type="ECO:0000256" key="1">
    <source>
        <dbReference type="ARBA" id="ARBA00008080"/>
    </source>
</evidence>
<protein>
    <submittedName>
        <fullName evidence="5">Related to mitochondrial ribosomal protein S13</fullName>
    </submittedName>
</protein>
<gene>
    <name evidence="5" type="ORF">ARMOST_03816</name>
</gene>
<dbReference type="Pfam" id="PF00416">
    <property type="entry name" value="Ribosomal_S13"/>
    <property type="match status" value="2"/>
</dbReference>
<evidence type="ECO:0000256" key="3">
    <source>
        <dbReference type="ARBA" id="ARBA00023274"/>
    </source>
</evidence>
<dbReference type="PANTHER" id="PTHR10871">
    <property type="entry name" value="30S RIBOSOMAL PROTEIN S13/40S RIBOSOMAL PROTEIN S18"/>
    <property type="match status" value="1"/>
</dbReference>
<dbReference type="GO" id="GO:0003723">
    <property type="term" value="F:RNA binding"/>
    <property type="evidence" value="ECO:0007669"/>
    <property type="project" value="InterPro"/>
</dbReference>
<dbReference type="GO" id="GO:0006412">
    <property type="term" value="P:translation"/>
    <property type="evidence" value="ECO:0007669"/>
    <property type="project" value="InterPro"/>
</dbReference>
<dbReference type="GO" id="GO:0005739">
    <property type="term" value="C:mitochondrion"/>
    <property type="evidence" value="ECO:0007669"/>
    <property type="project" value="TreeGrafter"/>
</dbReference>
<keyword evidence="3" id="KW-0687">Ribonucleoprotein</keyword>
<feature type="region of interest" description="Disordered" evidence="4">
    <location>
        <begin position="163"/>
        <end position="183"/>
    </location>
</feature>
<feature type="compositionally biased region" description="Basic residues" evidence="4">
    <location>
        <begin position="172"/>
        <end position="183"/>
    </location>
</feature>
<keyword evidence="6" id="KW-1185">Reference proteome</keyword>
<organism evidence="5 6">
    <name type="scientific">Armillaria ostoyae</name>
    <name type="common">Armillaria root rot fungus</name>
    <dbReference type="NCBI Taxonomy" id="47428"/>
    <lineage>
        <taxon>Eukaryota</taxon>
        <taxon>Fungi</taxon>
        <taxon>Dikarya</taxon>
        <taxon>Basidiomycota</taxon>
        <taxon>Agaricomycotina</taxon>
        <taxon>Agaricomycetes</taxon>
        <taxon>Agaricomycetidae</taxon>
        <taxon>Agaricales</taxon>
        <taxon>Marasmiineae</taxon>
        <taxon>Physalacriaceae</taxon>
        <taxon>Armillaria</taxon>
    </lineage>
</organism>
<comment type="similarity">
    <text evidence="1">Belongs to the universal ribosomal protein uS13 family.</text>
</comment>
<accession>A0A284QVP3</accession>
<dbReference type="InterPro" id="IPR027437">
    <property type="entry name" value="Rbsml_uS13_C"/>
</dbReference>
<evidence type="ECO:0000256" key="2">
    <source>
        <dbReference type="ARBA" id="ARBA00022980"/>
    </source>
</evidence>